<feature type="chain" id="PRO_5019578877" evidence="6">
    <location>
        <begin position="24"/>
        <end position="328"/>
    </location>
</feature>
<evidence type="ECO:0000313" key="9">
    <source>
        <dbReference type="Proteomes" id="UP000289856"/>
    </source>
</evidence>
<dbReference type="RefSeq" id="WP_157993910.1">
    <property type="nucleotide sequence ID" value="NZ_AP019400.1"/>
</dbReference>
<dbReference type="PANTHER" id="PTHR30532:SF21">
    <property type="entry name" value="SIDEROPHORE-BINDING LIPOPROTEIN YFIY-RELATED"/>
    <property type="match status" value="1"/>
</dbReference>
<comment type="subcellular location">
    <subcellularLocation>
        <location evidence="1">Cell envelope</location>
    </subcellularLocation>
</comment>
<organism evidence="8 9">
    <name type="scientific">Cohnella abietis</name>
    <dbReference type="NCBI Taxonomy" id="2507935"/>
    <lineage>
        <taxon>Bacteria</taxon>
        <taxon>Bacillati</taxon>
        <taxon>Bacillota</taxon>
        <taxon>Bacilli</taxon>
        <taxon>Bacillales</taxon>
        <taxon>Paenibacillaceae</taxon>
        <taxon>Cohnella</taxon>
    </lineage>
</organism>
<evidence type="ECO:0000259" key="7">
    <source>
        <dbReference type="PROSITE" id="PS50983"/>
    </source>
</evidence>
<dbReference type="GO" id="GO:0030288">
    <property type="term" value="C:outer membrane-bounded periplasmic space"/>
    <property type="evidence" value="ECO:0007669"/>
    <property type="project" value="TreeGrafter"/>
</dbReference>
<proteinExistence type="inferred from homology"/>
<evidence type="ECO:0000256" key="3">
    <source>
        <dbReference type="ARBA" id="ARBA00022448"/>
    </source>
</evidence>
<dbReference type="Pfam" id="PF01497">
    <property type="entry name" value="Peripla_BP_2"/>
    <property type="match status" value="1"/>
</dbReference>
<dbReference type="GO" id="GO:1901678">
    <property type="term" value="P:iron coordination entity transport"/>
    <property type="evidence" value="ECO:0007669"/>
    <property type="project" value="UniProtKB-ARBA"/>
</dbReference>
<dbReference type="SUPFAM" id="SSF53807">
    <property type="entry name" value="Helical backbone' metal receptor"/>
    <property type="match status" value="1"/>
</dbReference>
<dbReference type="Gene3D" id="3.40.50.1980">
    <property type="entry name" value="Nitrogenase molybdenum iron protein domain"/>
    <property type="match status" value="2"/>
</dbReference>
<keyword evidence="4 6" id="KW-0732">Signal</keyword>
<dbReference type="PROSITE" id="PS51257">
    <property type="entry name" value="PROKAR_LIPOPROTEIN"/>
    <property type="match status" value="1"/>
</dbReference>
<dbReference type="PROSITE" id="PS50983">
    <property type="entry name" value="FE_B12_PBP"/>
    <property type="match status" value="1"/>
</dbReference>
<name>A0A3T1CYC2_9BACL</name>
<comment type="similarity">
    <text evidence="2">Belongs to the bacterial solute-binding protein 8 family.</text>
</comment>
<evidence type="ECO:0000256" key="2">
    <source>
        <dbReference type="ARBA" id="ARBA00008814"/>
    </source>
</evidence>
<dbReference type="KEGG" id="cohn:KCTCHS21_02270"/>
<dbReference type="OrthoDB" id="63946at2"/>
<feature type="region of interest" description="Disordered" evidence="5">
    <location>
        <begin position="26"/>
        <end position="52"/>
    </location>
</feature>
<evidence type="ECO:0000256" key="1">
    <source>
        <dbReference type="ARBA" id="ARBA00004196"/>
    </source>
</evidence>
<dbReference type="InterPro" id="IPR051313">
    <property type="entry name" value="Bact_iron-sidero_bind"/>
</dbReference>
<feature type="signal peptide" evidence="6">
    <location>
        <begin position="1"/>
        <end position="23"/>
    </location>
</feature>
<dbReference type="PANTHER" id="PTHR30532">
    <property type="entry name" value="IRON III DICITRATE-BINDING PERIPLASMIC PROTEIN"/>
    <property type="match status" value="1"/>
</dbReference>
<dbReference type="EMBL" id="AP019400">
    <property type="protein sequence ID" value="BBI30828.1"/>
    <property type="molecule type" value="Genomic_DNA"/>
</dbReference>
<accession>A0A3T1CYC2</accession>
<evidence type="ECO:0000256" key="5">
    <source>
        <dbReference type="SAM" id="MobiDB-lite"/>
    </source>
</evidence>
<feature type="domain" description="Fe/B12 periplasmic-binding" evidence="7">
    <location>
        <begin position="73"/>
        <end position="328"/>
    </location>
</feature>
<feature type="compositionally biased region" description="Low complexity" evidence="5">
    <location>
        <begin position="28"/>
        <end position="48"/>
    </location>
</feature>
<evidence type="ECO:0000256" key="6">
    <source>
        <dbReference type="SAM" id="SignalP"/>
    </source>
</evidence>
<evidence type="ECO:0000256" key="4">
    <source>
        <dbReference type="ARBA" id="ARBA00022729"/>
    </source>
</evidence>
<gene>
    <name evidence="8" type="primary">feuA</name>
    <name evidence="8" type="ORF">KCTCHS21_02270</name>
</gene>
<reference evidence="8 9" key="1">
    <citation type="submission" date="2019-01" db="EMBL/GenBank/DDBJ databases">
        <title>Complete genome sequence of Cohnella hallensis HS21 isolated from Korean fir (Abies koreana) rhizospheric soil.</title>
        <authorList>
            <person name="Jiang L."/>
            <person name="Kang S.W."/>
            <person name="Kim S."/>
            <person name="Jung J."/>
            <person name="Kim C.Y."/>
            <person name="Kim D.H."/>
            <person name="Kim S.W."/>
            <person name="Lee J."/>
        </authorList>
    </citation>
    <scope>NUCLEOTIDE SEQUENCE [LARGE SCALE GENOMIC DNA]</scope>
    <source>
        <strain evidence="8 9">HS21</strain>
    </source>
</reference>
<protein>
    <submittedName>
        <fullName evidence="8">Ferrichrome ABC transporter substrate-binding protein</fullName>
    </submittedName>
</protein>
<sequence>MNKRIIMVTALLLVLLSLTVACGKGNNESSTSSPAATESAQQEQPSSEAPKEAAAFKFTDTKGEQTLPAQPQNIATTVTYLTDHMIALGLTPKLTVKSQNEDFPLYLKPFLNNVEVIGEQGKVNIEKLLSFAPDLIITDTNSTEIFDSYAKIAPTAMLENGYLSPSWEEAFRATASAFGLNDKAEQVIGDYTKHKEEAIAKIHDKVAGSTLMVLRIRNDVRYYGDMDYRWLYDDFGFSRPAVFPVTSADNRYEVLSNEKLPEIDPDYILLIKDNEELFNSLQDLAIWKNLKAVKNNSVYQISSDSWFGGYGPNSANSMLDDLDRLFAN</sequence>
<keyword evidence="9" id="KW-1185">Reference proteome</keyword>
<evidence type="ECO:0000313" key="8">
    <source>
        <dbReference type="EMBL" id="BBI30828.1"/>
    </source>
</evidence>
<dbReference type="AlphaFoldDB" id="A0A3T1CYC2"/>
<keyword evidence="3" id="KW-0813">Transport</keyword>
<dbReference type="Proteomes" id="UP000289856">
    <property type="component" value="Chromosome"/>
</dbReference>
<dbReference type="InterPro" id="IPR002491">
    <property type="entry name" value="ABC_transptr_periplasmic_BD"/>
</dbReference>